<dbReference type="InterPro" id="IPR036390">
    <property type="entry name" value="WH_DNA-bd_sf"/>
</dbReference>
<dbReference type="InterPro" id="IPR040260">
    <property type="entry name" value="RFA2-like"/>
</dbReference>
<dbReference type="GO" id="GO:0006289">
    <property type="term" value="P:nucleotide-excision repair"/>
    <property type="evidence" value="ECO:0007669"/>
    <property type="project" value="EnsemblFungi"/>
</dbReference>
<evidence type="ECO:0000256" key="1">
    <source>
        <dbReference type="ARBA" id="ARBA00004123"/>
    </source>
</evidence>
<dbReference type="InterPro" id="IPR014892">
    <property type="entry name" value="RPA_C"/>
</dbReference>
<dbReference type="SUPFAM" id="SSF46785">
    <property type="entry name" value="Winged helix' DNA-binding domain"/>
    <property type="match status" value="1"/>
</dbReference>
<evidence type="ECO:0000256" key="2">
    <source>
        <dbReference type="ARBA" id="ARBA00007815"/>
    </source>
</evidence>
<dbReference type="GO" id="GO:0045184">
    <property type="term" value="P:establishment of protein localization"/>
    <property type="evidence" value="ECO:0007669"/>
    <property type="project" value="EnsemblFungi"/>
</dbReference>
<organism evidence="8 9">
    <name type="scientific">Lachancea lanzarotensis</name>
    <dbReference type="NCBI Taxonomy" id="1245769"/>
    <lineage>
        <taxon>Eukaryota</taxon>
        <taxon>Fungi</taxon>
        <taxon>Dikarya</taxon>
        <taxon>Ascomycota</taxon>
        <taxon>Saccharomycotina</taxon>
        <taxon>Saccharomycetes</taxon>
        <taxon>Saccharomycetales</taxon>
        <taxon>Saccharomycetaceae</taxon>
        <taxon>Lachancea</taxon>
    </lineage>
</organism>
<reference evidence="8 9" key="1">
    <citation type="submission" date="2014-12" db="EMBL/GenBank/DDBJ databases">
        <authorList>
            <person name="Neuveglise Cecile"/>
        </authorList>
    </citation>
    <scope>NUCLEOTIDE SEQUENCE [LARGE SCALE GENOMIC DNA]</scope>
    <source>
        <strain evidence="8 9">CBS 12615</strain>
    </source>
</reference>
<dbReference type="Pfam" id="PF08784">
    <property type="entry name" value="RPA_C"/>
    <property type="match status" value="1"/>
</dbReference>
<evidence type="ECO:0000259" key="7">
    <source>
        <dbReference type="Pfam" id="PF08784"/>
    </source>
</evidence>
<dbReference type="Gene3D" id="1.10.10.10">
    <property type="entry name" value="Winged helix-like DNA-binding domain superfamily/Winged helix DNA-binding domain"/>
    <property type="match status" value="1"/>
</dbReference>
<dbReference type="GO" id="GO:0030491">
    <property type="term" value="P:heteroduplex formation"/>
    <property type="evidence" value="ECO:0007669"/>
    <property type="project" value="EnsemblFungi"/>
</dbReference>
<evidence type="ECO:0000313" key="8">
    <source>
        <dbReference type="EMBL" id="CEP62415.1"/>
    </source>
</evidence>
<dbReference type="PANTHER" id="PTHR13989:SF16">
    <property type="entry name" value="REPLICATION PROTEIN A2"/>
    <property type="match status" value="1"/>
</dbReference>
<comment type="subcellular location">
    <subcellularLocation>
        <location evidence="1">Nucleus</location>
    </subcellularLocation>
</comment>
<keyword evidence="5" id="KW-0539">Nucleus</keyword>
<dbReference type="OrthoDB" id="25571at2759"/>
<protein>
    <submittedName>
        <fullName evidence="8">LALA0S05e05138g1_1</fullName>
    </submittedName>
</protein>
<dbReference type="AlphaFoldDB" id="A0A0C7N334"/>
<dbReference type="GeneID" id="34685884"/>
<dbReference type="GO" id="GO:0000794">
    <property type="term" value="C:condensed nuclear chromosome"/>
    <property type="evidence" value="ECO:0007669"/>
    <property type="project" value="EnsemblFungi"/>
</dbReference>
<dbReference type="GO" id="GO:0006265">
    <property type="term" value="P:DNA topological change"/>
    <property type="evidence" value="ECO:0007669"/>
    <property type="project" value="EnsemblFungi"/>
</dbReference>
<dbReference type="GO" id="GO:0000722">
    <property type="term" value="P:telomere maintenance via recombination"/>
    <property type="evidence" value="ECO:0007669"/>
    <property type="project" value="EnsemblFungi"/>
</dbReference>
<dbReference type="Proteomes" id="UP000054304">
    <property type="component" value="Unassembled WGS sequence"/>
</dbReference>
<dbReference type="CDD" id="cd04478">
    <property type="entry name" value="RPA2_DBD_D"/>
    <property type="match status" value="1"/>
</dbReference>
<dbReference type="PANTHER" id="PTHR13989">
    <property type="entry name" value="REPLICATION PROTEIN A-RELATED"/>
    <property type="match status" value="1"/>
</dbReference>
<dbReference type="HOGENOM" id="CLU_051033_0_1_1"/>
<dbReference type="SUPFAM" id="SSF50249">
    <property type="entry name" value="Nucleic acid-binding proteins"/>
    <property type="match status" value="1"/>
</dbReference>
<keyword evidence="4" id="KW-0238">DNA-binding</keyword>
<dbReference type="GO" id="GO:0003697">
    <property type="term" value="F:single-stranded DNA binding"/>
    <property type="evidence" value="ECO:0007669"/>
    <property type="project" value="EnsemblFungi"/>
</dbReference>
<dbReference type="GO" id="GO:0016567">
    <property type="term" value="P:protein ubiquitination"/>
    <property type="evidence" value="ECO:0007669"/>
    <property type="project" value="EnsemblFungi"/>
</dbReference>
<dbReference type="EMBL" id="LN736364">
    <property type="protein sequence ID" value="CEP62415.1"/>
    <property type="molecule type" value="Genomic_DNA"/>
</dbReference>
<dbReference type="GO" id="GO:0006260">
    <property type="term" value="P:DNA replication"/>
    <property type="evidence" value="ECO:0007669"/>
    <property type="project" value="UniProtKB-KW"/>
</dbReference>
<proteinExistence type="inferred from homology"/>
<feature type="domain" description="Replication protein A C-terminal" evidence="7">
    <location>
        <begin position="192"/>
        <end position="283"/>
    </location>
</feature>
<dbReference type="InterPro" id="IPR012340">
    <property type="entry name" value="NA-bd_OB-fold"/>
</dbReference>
<evidence type="ECO:0000256" key="3">
    <source>
        <dbReference type="ARBA" id="ARBA00022705"/>
    </source>
</evidence>
<dbReference type="GO" id="GO:0005662">
    <property type="term" value="C:DNA replication factor A complex"/>
    <property type="evidence" value="ECO:0007669"/>
    <property type="project" value="EnsemblFungi"/>
</dbReference>
<evidence type="ECO:0000256" key="6">
    <source>
        <dbReference type="SAM" id="MobiDB-lite"/>
    </source>
</evidence>
<evidence type="ECO:0000313" key="9">
    <source>
        <dbReference type="Proteomes" id="UP000054304"/>
    </source>
</evidence>
<dbReference type="GO" id="GO:0000781">
    <property type="term" value="C:chromosome, telomeric region"/>
    <property type="evidence" value="ECO:0007669"/>
    <property type="project" value="EnsemblFungi"/>
</dbReference>
<comment type="similarity">
    <text evidence="2">Belongs to the replication factor A protein 2 family.</text>
</comment>
<evidence type="ECO:0000256" key="5">
    <source>
        <dbReference type="ARBA" id="ARBA00023242"/>
    </source>
</evidence>
<dbReference type="GO" id="GO:0000724">
    <property type="term" value="P:double-strand break repair via homologous recombination"/>
    <property type="evidence" value="ECO:0007669"/>
    <property type="project" value="EnsemblFungi"/>
</dbReference>
<evidence type="ECO:0000256" key="4">
    <source>
        <dbReference type="ARBA" id="ARBA00023125"/>
    </source>
</evidence>
<keyword evidence="3" id="KW-0235">DNA replication</keyword>
<name>A0A0C7N334_9SACH</name>
<dbReference type="GO" id="GO:0035861">
    <property type="term" value="C:site of double-strand break"/>
    <property type="evidence" value="ECO:0007669"/>
    <property type="project" value="TreeGrafter"/>
</dbReference>
<dbReference type="Gene3D" id="2.40.50.140">
    <property type="entry name" value="Nucleic acid-binding proteins"/>
    <property type="match status" value="1"/>
</dbReference>
<dbReference type="GO" id="GO:0007131">
    <property type="term" value="P:reciprocal meiotic recombination"/>
    <property type="evidence" value="ECO:0007669"/>
    <property type="project" value="EnsemblFungi"/>
</dbReference>
<feature type="region of interest" description="Disordered" evidence="6">
    <location>
        <begin position="193"/>
        <end position="221"/>
    </location>
</feature>
<dbReference type="InterPro" id="IPR014646">
    <property type="entry name" value="Rfa2/RPA32"/>
</dbReference>
<accession>A0A0C7N334</accession>
<dbReference type="GO" id="GO:0003690">
    <property type="term" value="F:double-stranded DNA binding"/>
    <property type="evidence" value="ECO:0007669"/>
    <property type="project" value="EnsemblFungi"/>
</dbReference>
<sequence>MSGYQPYNEFSSVSNNSGGGGFENSQGNGSRPATGGGGSQSTLMPVTIKQVLESKQMVQDGPFVIQNLELHHVVFVGVVRNVVDKTSNITLTIEDGTGQIDVRQWTADPTDIANANEQGEKQEGSYSSQISQMYQVGKYVKVFGALREFSGKKNVQYAVVKPIDSFNDVIAHHLSAMKCHAIANGSLQSPAYPNTDSTALSGSNQQPAQEQSLFVQDNSASDPKPALHKILEFCAAQCEGKDASNFAVHTKLIEQSLSISEADVKTYCQTLVDQGFIYPTFDDSSFFVL</sequence>
<dbReference type="STRING" id="1245769.A0A0C7N334"/>
<dbReference type="InterPro" id="IPR036388">
    <property type="entry name" value="WH-like_DNA-bd_sf"/>
</dbReference>
<dbReference type="GO" id="GO:0043565">
    <property type="term" value="F:sequence-specific DNA binding"/>
    <property type="evidence" value="ECO:0007669"/>
    <property type="project" value="EnsemblFungi"/>
</dbReference>
<dbReference type="GO" id="GO:0007004">
    <property type="term" value="P:telomere maintenance via telomerase"/>
    <property type="evidence" value="ECO:0007669"/>
    <property type="project" value="EnsemblFungi"/>
</dbReference>
<dbReference type="RefSeq" id="XP_022628641.1">
    <property type="nucleotide sequence ID" value="XM_022772304.1"/>
</dbReference>
<dbReference type="PIRSF" id="PIRSF036949">
    <property type="entry name" value="RPA32"/>
    <property type="match status" value="1"/>
</dbReference>
<feature type="region of interest" description="Disordered" evidence="6">
    <location>
        <begin position="1"/>
        <end position="42"/>
    </location>
</feature>
<keyword evidence="9" id="KW-1185">Reference proteome</keyword>
<gene>
    <name evidence="8" type="ORF">LALA0_S05e05138g</name>
</gene>